<dbReference type="Pfam" id="PF17107">
    <property type="entry name" value="SesA"/>
    <property type="match status" value="1"/>
</dbReference>
<evidence type="ECO:0000259" key="1">
    <source>
        <dbReference type="Pfam" id="PF17107"/>
    </source>
</evidence>
<dbReference type="Proteomes" id="UP001150941">
    <property type="component" value="Unassembled WGS sequence"/>
</dbReference>
<organism evidence="2 3">
    <name type="scientific">Penicillium chermesinum</name>
    <dbReference type="NCBI Taxonomy" id="63820"/>
    <lineage>
        <taxon>Eukaryota</taxon>
        <taxon>Fungi</taxon>
        <taxon>Dikarya</taxon>
        <taxon>Ascomycota</taxon>
        <taxon>Pezizomycotina</taxon>
        <taxon>Eurotiomycetes</taxon>
        <taxon>Eurotiomycetidae</taxon>
        <taxon>Eurotiales</taxon>
        <taxon>Aspergillaceae</taxon>
        <taxon>Penicillium</taxon>
    </lineage>
</organism>
<dbReference type="RefSeq" id="XP_058332065.1">
    <property type="nucleotide sequence ID" value="XM_058473062.1"/>
</dbReference>
<name>A0A9W9P700_9EURO</name>
<feature type="domain" description="NACHT-NTPase and P-loop NTPases N-terminal" evidence="1">
    <location>
        <begin position="11"/>
        <end position="127"/>
    </location>
</feature>
<sequence length="151" mass="17063">MDPLAAIGVAGNIITFIDFSYKIFKGIDEVLTTATGMTQANENLSHLAKDFRSVTEDLVSDIIPRTENEKQLCHLATECRTLASRIIQVLESLKLGDDKSAWQGMKVKFQSKKKEKEVESLERQLKGYQSELLIHLQVMFRYLRATKSVGL</sequence>
<dbReference type="GeneID" id="83200365"/>
<dbReference type="OrthoDB" id="4321464at2759"/>
<keyword evidence="3" id="KW-1185">Reference proteome</keyword>
<gene>
    <name evidence="2" type="ORF">N7468_003765</name>
</gene>
<protein>
    <recommendedName>
        <fullName evidence="1">NACHT-NTPase and P-loop NTPases N-terminal domain-containing protein</fullName>
    </recommendedName>
</protein>
<evidence type="ECO:0000313" key="3">
    <source>
        <dbReference type="Proteomes" id="UP001150941"/>
    </source>
</evidence>
<accession>A0A9W9P700</accession>
<dbReference type="InterPro" id="IPR031352">
    <property type="entry name" value="SesA"/>
</dbReference>
<reference evidence="2" key="1">
    <citation type="submission" date="2022-11" db="EMBL/GenBank/DDBJ databases">
        <authorList>
            <person name="Petersen C."/>
        </authorList>
    </citation>
    <scope>NUCLEOTIDE SEQUENCE</scope>
    <source>
        <strain evidence="2">IBT 19713</strain>
    </source>
</reference>
<reference evidence="2" key="2">
    <citation type="journal article" date="2023" name="IMA Fungus">
        <title>Comparative genomic study of the Penicillium genus elucidates a diverse pangenome and 15 lateral gene transfer events.</title>
        <authorList>
            <person name="Petersen C."/>
            <person name="Sorensen T."/>
            <person name="Nielsen M.R."/>
            <person name="Sondergaard T.E."/>
            <person name="Sorensen J.L."/>
            <person name="Fitzpatrick D.A."/>
            <person name="Frisvad J.C."/>
            <person name="Nielsen K.L."/>
        </authorList>
    </citation>
    <scope>NUCLEOTIDE SEQUENCE</scope>
    <source>
        <strain evidence="2">IBT 19713</strain>
    </source>
</reference>
<dbReference type="EMBL" id="JAPQKS010000003">
    <property type="protein sequence ID" value="KAJ5239146.1"/>
    <property type="molecule type" value="Genomic_DNA"/>
</dbReference>
<comment type="caution">
    <text evidence="2">The sequence shown here is derived from an EMBL/GenBank/DDBJ whole genome shotgun (WGS) entry which is preliminary data.</text>
</comment>
<evidence type="ECO:0000313" key="2">
    <source>
        <dbReference type="EMBL" id="KAJ5239146.1"/>
    </source>
</evidence>
<dbReference type="AlphaFoldDB" id="A0A9W9P700"/>
<proteinExistence type="predicted"/>